<dbReference type="Pfam" id="PF10659">
    <property type="entry name" value="Trypan_glycop_C"/>
    <property type="match status" value="1"/>
</dbReference>
<keyword evidence="6" id="KW-0472">Membrane</keyword>
<name>A0A1J0RB52_9TRYP</name>
<reference evidence="13" key="1">
    <citation type="submission" date="2016-08" db="EMBL/GenBank/DDBJ databases">
        <title>VSG repertoire of Trypanosoma brucei EATRO 1125.</title>
        <authorList>
            <person name="Cross G.A."/>
        </authorList>
    </citation>
    <scope>NUCLEOTIDE SEQUENCE</scope>
    <source>
        <strain evidence="13">EATRO 1125</strain>
    </source>
</reference>
<feature type="domain" description="Trypanosome variant surface glycoprotein C-terminal" evidence="11">
    <location>
        <begin position="395"/>
        <end position="463"/>
    </location>
</feature>
<evidence type="ECO:0000256" key="3">
    <source>
        <dbReference type="ARBA" id="ARBA00022475"/>
    </source>
</evidence>
<dbReference type="VEuPathDB" id="TriTrypDB:Tb1125.Tb09.v4.0023"/>
<dbReference type="GO" id="GO:0005886">
    <property type="term" value="C:plasma membrane"/>
    <property type="evidence" value="ECO:0007669"/>
    <property type="project" value="UniProtKB-SubCell"/>
</dbReference>
<feature type="coiled-coil region" evidence="9">
    <location>
        <begin position="330"/>
        <end position="363"/>
    </location>
</feature>
<proteinExistence type="predicted"/>
<evidence type="ECO:0000256" key="9">
    <source>
        <dbReference type="SAM" id="Coils"/>
    </source>
</evidence>
<feature type="domain" description="Trypanosome variant surface glycoprotein B-type N-terminal" evidence="12">
    <location>
        <begin position="21"/>
        <end position="357"/>
    </location>
</feature>
<evidence type="ECO:0000259" key="12">
    <source>
        <dbReference type="Pfam" id="PF13206"/>
    </source>
</evidence>
<dbReference type="EMBL" id="KX700998">
    <property type="protein sequence ID" value="APD74954.1"/>
    <property type="molecule type" value="Genomic_DNA"/>
</dbReference>
<keyword evidence="3" id="KW-1003">Cell membrane</keyword>
<feature type="signal peptide" evidence="10">
    <location>
        <begin position="1"/>
        <end position="26"/>
    </location>
</feature>
<evidence type="ECO:0000256" key="6">
    <source>
        <dbReference type="ARBA" id="ARBA00023136"/>
    </source>
</evidence>
<evidence type="ECO:0000256" key="5">
    <source>
        <dbReference type="ARBA" id="ARBA00022729"/>
    </source>
</evidence>
<evidence type="ECO:0000259" key="11">
    <source>
        <dbReference type="Pfam" id="PF10659"/>
    </source>
</evidence>
<feature type="chain" id="PRO_5012272353" evidence="10">
    <location>
        <begin position="27"/>
        <end position="465"/>
    </location>
</feature>
<evidence type="ECO:0000256" key="4">
    <source>
        <dbReference type="ARBA" id="ARBA00022622"/>
    </source>
</evidence>
<evidence type="ECO:0000256" key="10">
    <source>
        <dbReference type="SAM" id="SignalP"/>
    </source>
</evidence>
<accession>A0A1J0RB52</accession>
<keyword evidence="5 10" id="KW-0732">Signal</keyword>
<evidence type="ECO:0000313" key="13">
    <source>
        <dbReference type="EMBL" id="APD74954.1"/>
    </source>
</evidence>
<comment type="subcellular location">
    <subcellularLocation>
        <location evidence="2">Cell membrane</location>
        <topology evidence="2">Lipid-anchor</topology>
        <topology evidence="2">GPI-anchor</topology>
    </subcellularLocation>
</comment>
<dbReference type="VEuPathDB" id="TriTrypDB:Tb09.v4.0023"/>
<organism evidence="13">
    <name type="scientific">Trypanosoma brucei</name>
    <dbReference type="NCBI Taxonomy" id="5691"/>
    <lineage>
        <taxon>Eukaryota</taxon>
        <taxon>Discoba</taxon>
        <taxon>Euglenozoa</taxon>
        <taxon>Kinetoplastea</taxon>
        <taxon>Metakinetoplastina</taxon>
        <taxon>Trypanosomatida</taxon>
        <taxon>Trypanosomatidae</taxon>
        <taxon>Trypanosoma</taxon>
    </lineage>
</organism>
<dbReference type="InterPro" id="IPR019609">
    <property type="entry name" value="Variant_surf_glycoprt_trypan_C"/>
</dbReference>
<evidence type="ECO:0000256" key="2">
    <source>
        <dbReference type="ARBA" id="ARBA00004609"/>
    </source>
</evidence>
<dbReference type="AlphaFoldDB" id="A0A1J0RB52"/>
<dbReference type="Pfam" id="PF13206">
    <property type="entry name" value="VSG_B"/>
    <property type="match status" value="1"/>
</dbReference>
<comment type="function">
    <text evidence="1">VSG forms a coat on the surface of the parasite. The trypanosome evades the immune response of the host by expressing a series of antigenically distinct VSGs from an estimated 1000 VSG genes.</text>
</comment>
<dbReference type="InterPro" id="IPR025932">
    <property type="entry name" value="Trypano_VSG_B_N_dom"/>
</dbReference>
<protein>
    <submittedName>
        <fullName evidence="13">Variant surface glycoprotein 1125.4742</fullName>
    </submittedName>
</protein>
<keyword evidence="9" id="KW-0175">Coiled coil</keyword>
<evidence type="ECO:0000256" key="1">
    <source>
        <dbReference type="ARBA" id="ARBA00002523"/>
    </source>
</evidence>
<keyword evidence="8" id="KW-0449">Lipoprotein</keyword>
<dbReference type="GO" id="GO:0098552">
    <property type="term" value="C:side of membrane"/>
    <property type="evidence" value="ECO:0007669"/>
    <property type="project" value="UniProtKB-KW"/>
</dbReference>
<keyword evidence="7" id="KW-0325">Glycoprotein</keyword>
<evidence type="ECO:0000256" key="7">
    <source>
        <dbReference type="ARBA" id="ARBA00023180"/>
    </source>
</evidence>
<sequence length="465" mass="48740">MAINSSRLLAVVALLIHFLGLDRANGAGLDSAADFMVLCHILNIYEAKDKIKNAAALESSDDLLAEINKLNISTATDSYFNDADGKFKNGTGDTDTDKLQQWKEKNEAIVKKPTVGAHDYKRLSHGRARTRANLKIYRLLNASLPIAAAYTAATGEVAAKTTEAKDKLTAAIFSEGKASFDQAEFQSTDRSDICGNHQAGNAKAGKSVAAALICICTRAGAPATGECDDGLTDQVNSGGSQGAAAGTAWEKINRKCKEQRAVANPTAATIDGAAAAVLARVGQLNSGTTTNKGKFTLGKSDNGDCTGADSKQCVNYKMQLGSASGQLPWLDNLRAAAEALRAAEKAETRAATLKQSLLKLNQQARDAYLGAAFDEATPHPTTPAKQPISETEKNCAAHKANTTCPDNGCKWKGSTETDGPCEVHESKVKEQINAAGTGKQAKEGATSAGCTGHKDKTACAADKNF</sequence>
<dbReference type="VEuPathDB" id="TriTrypDB:Tb427_000416000"/>
<evidence type="ECO:0000256" key="8">
    <source>
        <dbReference type="ARBA" id="ARBA00023288"/>
    </source>
</evidence>
<keyword evidence="4" id="KW-0336">GPI-anchor</keyword>